<organism evidence="2 3">
    <name type="scientific">Allobranchiibius huperziae</name>
    <dbReference type="NCBI Taxonomy" id="1874116"/>
    <lineage>
        <taxon>Bacteria</taxon>
        <taxon>Bacillati</taxon>
        <taxon>Actinomycetota</taxon>
        <taxon>Actinomycetes</taxon>
        <taxon>Micrococcales</taxon>
        <taxon>Dermacoccaceae</taxon>
        <taxon>Allobranchiibius</taxon>
    </lineage>
</organism>
<dbReference type="Pfam" id="PF00903">
    <property type="entry name" value="Glyoxalase"/>
    <property type="match status" value="1"/>
</dbReference>
<dbReference type="SUPFAM" id="SSF54593">
    <property type="entry name" value="Glyoxalase/Bleomycin resistance protein/Dihydroxybiphenyl dioxygenase"/>
    <property type="match status" value="1"/>
</dbReference>
<sequence length="207" mass="22036">MTSPLVCGIRQLLGLRGAWASGRPAYPADDTTIMSTLPVLMLPDPGVSLGASSFRIMEQHLSFITLAVASTAASRRFYVDGLGWQPAFEAPGEVIFIPVGPTVMLSLWSREGFVAEVGEPMSGLAPVTLSHNVGSPAEVDSVLQVARAAGGDASPGEHRDWGGYSGYFADPDGFRWEVAHNPQPLAEDLLHAVRRWHASKSGASEHT</sequence>
<protein>
    <recommendedName>
        <fullName evidence="1">VOC domain-containing protein</fullName>
    </recommendedName>
</protein>
<dbReference type="InterPro" id="IPR037523">
    <property type="entry name" value="VOC_core"/>
</dbReference>
<comment type="caution">
    <text evidence="2">The sequence shown here is derived from an EMBL/GenBank/DDBJ whole genome shotgun (WGS) entry which is preliminary data.</text>
</comment>
<reference evidence="2 3" key="1">
    <citation type="submission" date="2020-07" db="EMBL/GenBank/DDBJ databases">
        <title>Sequencing the genomes of 1000 actinobacteria strains.</title>
        <authorList>
            <person name="Klenk H.-P."/>
        </authorList>
    </citation>
    <scope>NUCLEOTIDE SEQUENCE [LARGE SCALE GENOMIC DNA]</scope>
    <source>
        <strain evidence="2 3">DSM 29531</strain>
    </source>
</reference>
<evidence type="ECO:0000313" key="2">
    <source>
        <dbReference type="EMBL" id="NYJ76443.1"/>
    </source>
</evidence>
<dbReference type="Gene3D" id="3.10.180.10">
    <property type="entry name" value="2,3-Dihydroxybiphenyl 1,2-Dioxygenase, domain 1"/>
    <property type="match status" value="1"/>
</dbReference>
<accession>A0A853DK91</accession>
<feature type="domain" description="VOC" evidence="1">
    <location>
        <begin position="60"/>
        <end position="181"/>
    </location>
</feature>
<dbReference type="Proteomes" id="UP000571817">
    <property type="component" value="Unassembled WGS sequence"/>
</dbReference>
<dbReference type="PANTHER" id="PTHR36503">
    <property type="entry name" value="BLR2520 PROTEIN"/>
    <property type="match status" value="1"/>
</dbReference>
<gene>
    <name evidence="2" type="ORF">HNR15_003406</name>
</gene>
<dbReference type="PROSITE" id="PS51819">
    <property type="entry name" value="VOC"/>
    <property type="match status" value="1"/>
</dbReference>
<name>A0A853DK91_9MICO</name>
<dbReference type="EMBL" id="JACCFW010000001">
    <property type="protein sequence ID" value="NYJ76443.1"/>
    <property type="molecule type" value="Genomic_DNA"/>
</dbReference>
<dbReference type="InterPro" id="IPR004360">
    <property type="entry name" value="Glyas_Fos-R_dOase_dom"/>
</dbReference>
<dbReference type="AlphaFoldDB" id="A0A853DK91"/>
<dbReference type="InterPro" id="IPR029068">
    <property type="entry name" value="Glyas_Bleomycin-R_OHBP_Dase"/>
</dbReference>
<dbReference type="PANTHER" id="PTHR36503:SF1">
    <property type="entry name" value="BLR2520 PROTEIN"/>
    <property type="match status" value="1"/>
</dbReference>
<keyword evidence="3" id="KW-1185">Reference proteome</keyword>
<evidence type="ECO:0000259" key="1">
    <source>
        <dbReference type="PROSITE" id="PS51819"/>
    </source>
</evidence>
<proteinExistence type="predicted"/>
<evidence type="ECO:0000313" key="3">
    <source>
        <dbReference type="Proteomes" id="UP000571817"/>
    </source>
</evidence>
<dbReference type="RefSeq" id="WP_343048593.1">
    <property type="nucleotide sequence ID" value="NZ_JACCFW010000001.1"/>
</dbReference>